<proteinExistence type="predicted"/>
<name>A0A366HTN2_9BACT</name>
<dbReference type="Proteomes" id="UP000253426">
    <property type="component" value="Unassembled WGS sequence"/>
</dbReference>
<feature type="compositionally biased region" description="Pro residues" evidence="1">
    <location>
        <begin position="311"/>
        <end position="323"/>
    </location>
</feature>
<dbReference type="RefSeq" id="WP_113957807.1">
    <property type="nucleotide sequence ID" value="NZ_QNRR01000002.1"/>
</dbReference>
<evidence type="ECO:0000256" key="1">
    <source>
        <dbReference type="SAM" id="MobiDB-lite"/>
    </source>
</evidence>
<keyword evidence="2" id="KW-0812">Transmembrane</keyword>
<comment type="caution">
    <text evidence="3">The sequence shown here is derived from an EMBL/GenBank/DDBJ whole genome shotgun (WGS) entry which is preliminary data.</text>
</comment>
<evidence type="ECO:0000313" key="4">
    <source>
        <dbReference type="Proteomes" id="UP000253426"/>
    </source>
</evidence>
<evidence type="ECO:0000313" key="3">
    <source>
        <dbReference type="EMBL" id="RBP46283.1"/>
    </source>
</evidence>
<dbReference type="OrthoDB" id="181055at2"/>
<sequence>MMNADGNPASPRDTASTKPAVTIQNLTPTSSEAIPEYPTAPGAMPVIPPAPSKVEATIVSVVDQVPLAAGHSFAPVKQPGLFSTYWKKIGAGSFLLSLAIHAGLLAVATLIVTTVVTGDKPVDFLPGGGSKAGQEASQALANTVQMKKRNSLRQTTPMQKIVSLNSTAAISLPDMPQDPIDMPEMSSMMGGGAMGSGGFGSSGAGGGFGTGQGIGGMKGVTFKPIVMFGKDLKARKIAVILDVSGSMTPHLTKVVKELDRVAAGSRVMLYVGCGVATPKDKRLDKDAIKTSSKSKDDDKNFEVFWRRSHPPKTPAGGPPPDPKQGPVQEEAVFSLMHNRSETYFMKSQGIQYAWIALLARELGEADALYWFSDFQDQVDDAQMETVLRTLKRRKQRLFIHASGNGKFFEKIRDGLCLPSGGEVVESQPEKKPAPAK</sequence>
<reference evidence="3 4" key="1">
    <citation type="submission" date="2018-06" db="EMBL/GenBank/DDBJ databases">
        <title>Genomic Encyclopedia of Type Strains, Phase IV (KMG-IV): sequencing the most valuable type-strain genomes for metagenomic binning, comparative biology and taxonomic classification.</title>
        <authorList>
            <person name="Goeker M."/>
        </authorList>
    </citation>
    <scope>NUCLEOTIDE SEQUENCE [LARGE SCALE GENOMIC DNA]</scope>
    <source>
        <strain evidence="3 4">DSM 25532</strain>
    </source>
</reference>
<keyword evidence="2" id="KW-1133">Transmembrane helix</keyword>
<organism evidence="3 4">
    <name type="scientific">Roseimicrobium gellanilyticum</name>
    <dbReference type="NCBI Taxonomy" id="748857"/>
    <lineage>
        <taxon>Bacteria</taxon>
        <taxon>Pseudomonadati</taxon>
        <taxon>Verrucomicrobiota</taxon>
        <taxon>Verrucomicrobiia</taxon>
        <taxon>Verrucomicrobiales</taxon>
        <taxon>Verrucomicrobiaceae</taxon>
        <taxon>Roseimicrobium</taxon>
    </lineage>
</organism>
<keyword evidence="2" id="KW-0472">Membrane</keyword>
<evidence type="ECO:0000256" key="2">
    <source>
        <dbReference type="SAM" id="Phobius"/>
    </source>
</evidence>
<keyword evidence="4" id="KW-1185">Reference proteome</keyword>
<protein>
    <submittedName>
        <fullName evidence="3">Uncharacterized protein</fullName>
    </submittedName>
</protein>
<feature type="region of interest" description="Disordered" evidence="1">
    <location>
        <begin position="286"/>
        <end position="326"/>
    </location>
</feature>
<dbReference type="EMBL" id="QNRR01000002">
    <property type="protein sequence ID" value="RBP46283.1"/>
    <property type="molecule type" value="Genomic_DNA"/>
</dbReference>
<feature type="compositionally biased region" description="Basic and acidic residues" evidence="1">
    <location>
        <begin position="286"/>
        <end position="305"/>
    </location>
</feature>
<gene>
    <name evidence="3" type="ORF">DES53_102671</name>
</gene>
<accession>A0A366HTN2</accession>
<feature type="region of interest" description="Disordered" evidence="1">
    <location>
        <begin position="1"/>
        <end position="20"/>
    </location>
</feature>
<dbReference type="AlphaFoldDB" id="A0A366HTN2"/>
<feature type="transmembrane region" description="Helical" evidence="2">
    <location>
        <begin position="94"/>
        <end position="116"/>
    </location>
</feature>